<evidence type="ECO:0000313" key="5">
    <source>
        <dbReference type="Proteomes" id="UP001642520"/>
    </source>
</evidence>
<evidence type="ECO:0000256" key="2">
    <source>
        <dbReference type="ARBA" id="ARBA00023125"/>
    </source>
</evidence>
<accession>A0ABP1NWX5</accession>
<proteinExistence type="predicted"/>
<dbReference type="InterPro" id="IPR050863">
    <property type="entry name" value="CenT-Element_Derived"/>
</dbReference>
<organism evidence="4 5">
    <name type="scientific">Xylocopa violacea</name>
    <name type="common">Violet carpenter bee</name>
    <name type="synonym">Apis violacea</name>
    <dbReference type="NCBI Taxonomy" id="135666"/>
    <lineage>
        <taxon>Eukaryota</taxon>
        <taxon>Metazoa</taxon>
        <taxon>Ecdysozoa</taxon>
        <taxon>Arthropoda</taxon>
        <taxon>Hexapoda</taxon>
        <taxon>Insecta</taxon>
        <taxon>Pterygota</taxon>
        <taxon>Neoptera</taxon>
        <taxon>Endopterygota</taxon>
        <taxon>Hymenoptera</taxon>
        <taxon>Apocrita</taxon>
        <taxon>Aculeata</taxon>
        <taxon>Apoidea</taxon>
        <taxon>Anthophila</taxon>
        <taxon>Apidae</taxon>
        <taxon>Xylocopa</taxon>
        <taxon>Xylocopa</taxon>
    </lineage>
</organism>
<dbReference type="PANTHER" id="PTHR19303:SF75">
    <property type="entry name" value="HTH CENPB-TYPE DOMAIN-CONTAINING PROTEIN"/>
    <property type="match status" value="1"/>
</dbReference>
<dbReference type="SMART" id="SM00674">
    <property type="entry name" value="CENPB"/>
    <property type="match status" value="1"/>
</dbReference>
<dbReference type="SUPFAM" id="SSF46689">
    <property type="entry name" value="Homeodomain-like"/>
    <property type="match status" value="2"/>
</dbReference>
<keyword evidence="2" id="KW-0238">DNA-binding</keyword>
<dbReference type="PANTHER" id="PTHR19303">
    <property type="entry name" value="TRANSPOSON"/>
    <property type="match status" value="1"/>
</dbReference>
<reference evidence="4 5" key="1">
    <citation type="submission" date="2024-08" db="EMBL/GenBank/DDBJ databases">
        <authorList>
            <person name="Will J Nash"/>
            <person name="Angela Man"/>
            <person name="Seanna McTaggart"/>
            <person name="Kendall Baker"/>
            <person name="Tom Barker"/>
            <person name="Leah Catchpole"/>
            <person name="Alex Durrant"/>
            <person name="Karim Gharbi"/>
            <person name="Naomi Irish"/>
            <person name="Gemy Kaithakottil"/>
            <person name="Debby Ku"/>
            <person name="Aaliyah Providence"/>
            <person name="Felix Shaw"/>
            <person name="David Swarbreck"/>
            <person name="Chris Watkins"/>
            <person name="Ann M. McCartney"/>
            <person name="Giulio Formenti"/>
            <person name="Alice Mouton"/>
            <person name="Noel Vella"/>
            <person name="Bjorn M von Reumont"/>
            <person name="Adriana Vella"/>
            <person name="Wilfried Haerty"/>
        </authorList>
    </citation>
    <scope>NUCLEOTIDE SEQUENCE [LARGE SCALE GENOMIC DNA]</scope>
</reference>
<dbReference type="Pfam" id="PF03221">
    <property type="entry name" value="HTH_Tnp_Tc5"/>
    <property type="match status" value="1"/>
</dbReference>
<dbReference type="Proteomes" id="UP001642520">
    <property type="component" value="Unassembled WGS sequence"/>
</dbReference>
<keyword evidence="5" id="KW-1185">Reference proteome</keyword>
<dbReference type="Gene3D" id="1.10.10.60">
    <property type="entry name" value="Homeodomain-like"/>
    <property type="match status" value="2"/>
</dbReference>
<gene>
    <name evidence="4" type="ORF">XYLVIOL_LOCUS6899</name>
</gene>
<comment type="caution">
    <text evidence="4">The sequence shown here is derived from an EMBL/GenBank/DDBJ whole genome shotgun (WGS) entry which is preliminary data.</text>
</comment>
<dbReference type="InterPro" id="IPR006600">
    <property type="entry name" value="HTH_CenpB_DNA-bd_dom"/>
</dbReference>
<evidence type="ECO:0000259" key="3">
    <source>
        <dbReference type="PROSITE" id="PS51253"/>
    </source>
</evidence>
<comment type="subcellular location">
    <subcellularLocation>
        <location evidence="1">Nucleus</location>
    </subcellularLocation>
</comment>
<dbReference type="PROSITE" id="PS51253">
    <property type="entry name" value="HTH_CENPB"/>
    <property type="match status" value="1"/>
</dbReference>
<sequence length="273" mass="31999">MAATRKSTLSMKERLEILQDLEMLKPIAIIAAKYHVHHSTISRIKKNAAIITEFAEKQGYNRKRMRKPFYMELEDRLFTWFQEKKTNGDFITDALIVEKAAEIKEAIPSCSRFKVSKGWLENFKKRNKICLKAVRAEQAQERRNVPIEEEIILKKEEYMVEDSDDSEGSKEYEEISYQENEDENIMKQMEMINPGNQEEQQNNIEQKEIIHQENQVGNAIQGAIINQGDQDENATRELEYLFERLVCHSATAPRYIQVMVEGVKLFFLTNRND</sequence>
<name>A0ABP1NWX5_XYLVO</name>
<dbReference type="InterPro" id="IPR009057">
    <property type="entry name" value="Homeodomain-like_sf"/>
</dbReference>
<evidence type="ECO:0000256" key="1">
    <source>
        <dbReference type="ARBA" id="ARBA00004123"/>
    </source>
</evidence>
<evidence type="ECO:0000313" key="4">
    <source>
        <dbReference type="EMBL" id="CAL7944867.1"/>
    </source>
</evidence>
<dbReference type="EMBL" id="CAXAJV020001293">
    <property type="protein sequence ID" value="CAL7944867.1"/>
    <property type="molecule type" value="Genomic_DNA"/>
</dbReference>
<feature type="domain" description="HTH CENPB-type" evidence="3">
    <location>
        <begin position="61"/>
        <end position="133"/>
    </location>
</feature>
<protein>
    <recommendedName>
        <fullName evidence="3">HTH CENPB-type domain-containing protein</fullName>
    </recommendedName>
</protein>